<dbReference type="InterPro" id="IPR036236">
    <property type="entry name" value="Znf_C2H2_sf"/>
</dbReference>
<evidence type="ECO:0000256" key="7">
    <source>
        <dbReference type="PROSITE-ProRule" id="PRU00042"/>
    </source>
</evidence>
<dbReference type="FunFam" id="3.30.160.60:FF:000100">
    <property type="entry name" value="Zinc finger 45-like"/>
    <property type="match status" value="1"/>
</dbReference>
<dbReference type="EMBL" id="ML986656">
    <property type="protein sequence ID" value="KAF2261514.1"/>
    <property type="molecule type" value="Genomic_DNA"/>
</dbReference>
<organism evidence="10 11">
    <name type="scientific">Lojkania enalia</name>
    <dbReference type="NCBI Taxonomy" id="147567"/>
    <lineage>
        <taxon>Eukaryota</taxon>
        <taxon>Fungi</taxon>
        <taxon>Dikarya</taxon>
        <taxon>Ascomycota</taxon>
        <taxon>Pezizomycotina</taxon>
        <taxon>Dothideomycetes</taxon>
        <taxon>Pleosporomycetidae</taxon>
        <taxon>Pleosporales</taxon>
        <taxon>Pleosporales incertae sedis</taxon>
        <taxon>Lojkania</taxon>
    </lineage>
</organism>
<dbReference type="SUPFAM" id="SSF57667">
    <property type="entry name" value="beta-beta-alpha zinc fingers"/>
    <property type="match status" value="1"/>
</dbReference>
<dbReference type="AlphaFoldDB" id="A0A9P4K8M9"/>
<evidence type="ECO:0000256" key="3">
    <source>
        <dbReference type="ARBA" id="ARBA00022737"/>
    </source>
</evidence>
<dbReference type="GO" id="GO:0006351">
    <property type="term" value="P:DNA-templated transcription"/>
    <property type="evidence" value="ECO:0007669"/>
    <property type="project" value="InterPro"/>
</dbReference>
<evidence type="ECO:0000256" key="8">
    <source>
        <dbReference type="SAM" id="MobiDB-lite"/>
    </source>
</evidence>
<evidence type="ECO:0000313" key="10">
    <source>
        <dbReference type="EMBL" id="KAF2261514.1"/>
    </source>
</evidence>
<feature type="domain" description="C2H2-type" evidence="9">
    <location>
        <begin position="102"/>
        <end position="129"/>
    </location>
</feature>
<feature type="domain" description="C2H2-type" evidence="9">
    <location>
        <begin position="130"/>
        <end position="160"/>
    </location>
</feature>
<dbReference type="Pfam" id="PF04082">
    <property type="entry name" value="Fungal_trans"/>
    <property type="match status" value="1"/>
</dbReference>
<evidence type="ECO:0000256" key="6">
    <source>
        <dbReference type="ARBA" id="ARBA00023242"/>
    </source>
</evidence>
<keyword evidence="11" id="KW-1185">Reference proteome</keyword>
<evidence type="ECO:0000256" key="4">
    <source>
        <dbReference type="ARBA" id="ARBA00022771"/>
    </source>
</evidence>
<dbReference type="InterPro" id="IPR007219">
    <property type="entry name" value="XnlR_reg_dom"/>
</dbReference>
<dbReference type="GO" id="GO:0008270">
    <property type="term" value="F:zinc ion binding"/>
    <property type="evidence" value="ECO:0007669"/>
    <property type="project" value="UniProtKB-KW"/>
</dbReference>
<accession>A0A9P4K8M9</accession>
<evidence type="ECO:0000256" key="5">
    <source>
        <dbReference type="ARBA" id="ARBA00022833"/>
    </source>
</evidence>
<dbReference type="PROSITE" id="PS50157">
    <property type="entry name" value="ZINC_FINGER_C2H2_2"/>
    <property type="match status" value="2"/>
</dbReference>
<feature type="region of interest" description="Disordered" evidence="8">
    <location>
        <begin position="49"/>
        <end position="99"/>
    </location>
</feature>
<feature type="region of interest" description="Disordered" evidence="8">
    <location>
        <begin position="760"/>
        <end position="789"/>
    </location>
</feature>
<dbReference type="Proteomes" id="UP000800093">
    <property type="component" value="Unassembled WGS sequence"/>
</dbReference>
<dbReference type="Gene3D" id="3.30.160.60">
    <property type="entry name" value="Classic Zinc Finger"/>
    <property type="match status" value="2"/>
</dbReference>
<comment type="caution">
    <text evidence="10">The sequence shown here is derived from an EMBL/GenBank/DDBJ whole genome shotgun (WGS) entry which is preliminary data.</text>
</comment>
<dbReference type="GO" id="GO:0000981">
    <property type="term" value="F:DNA-binding transcription factor activity, RNA polymerase II-specific"/>
    <property type="evidence" value="ECO:0007669"/>
    <property type="project" value="InterPro"/>
</dbReference>
<dbReference type="SMART" id="SM00355">
    <property type="entry name" value="ZnF_C2H2"/>
    <property type="match status" value="2"/>
</dbReference>
<name>A0A9P4K8M9_9PLEO</name>
<dbReference type="OrthoDB" id="9439903at2759"/>
<keyword evidence="3" id="KW-0677">Repeat</keyword>
<dbReference type="PANTHER" id="PTHR40626">
    <property type="entry name" value="MIP31509P"/>
    <property type="match status" value="1"/>
</dbReference>
<dbReference type="GO" id="GO:0000785">
    <property type="term" value="C:chromatin"/>
    <property type="evidence" value="ECO:0007669"/>
    <property type="project" value="TreeGrafter"/>
</dbReference>
<dbReference type="PANTHER" id="PTHR40626:SF12">
    <property type="entry name" value="RFEC"/>
    <property type="match status" value="1"/>
</dbReference>
<sequence>MSTTYSSQAPLISSTAAHSNNHHLAPAPLSSGLQDVRVSGIGLAPHSQLYPHPPILSNQEPEPVHVVGQQGRRGVLPTHPGRPPPTAGKAPANPNKNSEGKFECPHCNKTYLHLKHLKRHLLRHTGERPYQCHLCKDTFSRSDILKRHFQKCSIRRGNPTGASHLQNAQSHLQKNRPSGAEANSYLGHLPTSVAYSDGSYGNTLAGMPSMSSMSNDPSAYADGLPPMSAQSLSARTSRSNSLIRPGSGVEENRRSLSALDFGSNGRAFNSNDFRNPSGLPNGMSQEMSSYGSQQNQNSGAMPGAANHYSYDQNNMPVKSEDANAASYGRPTLPNVDSLSTTQDNTLRWNGSFNGESQDNFLINSSMASGPNSSRIGNVLTTPEEHSHDSMFSGLYSNASGFVDAIPIFDNWVLGPSDPLQSKAEALVAFCYPDPSLFSPGSHEARNYANLKEMLTVENLKHFLGEYKHFQSHWPMIHMPTFNPTNTNDGLILAMVCIGAVYSDRVGVNGVRWLMELVKTSIQRSFEVYKSVTQIGYEDKYDWSQCNIEEIQAMVLISALFIWHGSKSQRQQGREDFRILASIARQASLLSPIPVEHPNFSTLHQAGQLDCAEIRTWSWISWVGQEMRARVMYLIFLLDAALTIFFNSQPQFDIYEIKLPLPADDAAWDAKSEEECAGAIGLRGKAAQASNTTGSKGTKQLGMSDALFFLQNGGDLSQRATNVYSKFILIHAIHVQIFKVQQQIISLNNFSNYGGFSSSGASTPRSANEWNSTDGSTSTGHSGQVTPTEGVNSQFSQAHQVLRLTMSAVERWKKTWDVDMQLQYPPNEPRVGFCRDGIHFYFLAKVFLRNSRREEWAAPPDIRIQQVLNILNQIKAHVASEQAQKGLDIGSITAMDDSYGVADLTLDMKLLFTPIKQIA</sequence>
<feature type="region of interest" description="Disordered" evidence="8">
    <location>
        <begin position="211"/>
        <end position="302"/>
    </location>
</feature>
<evidence type="ECO:0000256" key="1">
    <source>
        <dbReference type="ARBA" id="ARBA00004123"/>
    </source>
</evidence>
<comment type="subcellular location">
    <subcellularLocation>
        <location evidence="1">Nucleus</location>
    </subcellularLocation>
</comment>
<evidence type="ECO:0000259" key="9">
    <source>
        <dbReference type="PROSITE" id="PS50157"/>
    </source>
</evidence>
<dbReference type="PROSITE" id="PS00028">
    <property type="entry name" value="ZINC_FINGER_C2H2_1"/>
    <property type="match status" value="1"/>
</dbReference>
<feature type="compositionally biased region" description="Low complexity" evidence="8">
    <location>
        <begin position="288"/>
        <end position="299"/>
    </location>
</feature>
<proteinExistence type="predicted"/>
<feature type="compositionally biased region" description="Polar residues" evidence="8">
    <location>
        <begin position="228"/>
        <end position="242"/>
    </location>
</feature>
<feature type="compositionally biased region" description="Low complexity" evidence="8">
    <location>
        <begin position="66"/>
        <end position="75"/>
    </location>
</feature>
<protein>
    <recommendedName>
        <fullName evidence="9">C2H2-type domain-containing protein</fullName>
    </recommendedName>
</protein>
<evidence type="ECO:0000256" key="2">
    <source>
        <dbReference type="ARBA" id="ARBA00022723"/>
    </source>
</evidence>
<dbReference type="GO" id="GO:0000978">
    <property type="term" value="F:RNA polymerase II cis-regulatory region sequence-specific DNA binding"/>
    <property type="evidence" value="ECO:0007669"/>
    <property type="project" value="InterPro"/>
</dbReference>
<gene>
    <name evidence="10" type="ORF">CC78DRAFT_470154</name>
</gene>
<keyword evidence="2" id="KW-0479">Metal-binding</keyword>
<dbReference type="GO" id="GO:0005634">
    <property type="term" value="C:nucleus"/>
    <property type="evidence" value="ECO:0007669"/>
    <property type="project" value="UniProtKB-SubCell"/>
</dbReference>
<feature type="compositionally biased region" description="Low complexity" evidence="8">
    <location>
        <begin position="771"/>
        <end position="782"/>
    </location>
</feature>
<evidence type="ECO:0000313" key="11">
    <source>
        <dbReference type="Proteomes" id="UP000800093"/>
    </source>
</evidence>
<keyword evidence="4 7" id="KW-0863">Zinc-finger</keyword>
<reference evidence="11" key="1">
    <citation type="journal article" date="2020" name="Stud. Mycol.">
        <title>101 Dothideomycetes genomes: A test case for predicting lifestyles and emergence of pathogens.</title>
        <authorList>
            <person name="Haridas S."/>
            <person name="Albert R."/>
            <person name="Binder M."/>
            <person name="Bloem J."/>
            <person name="LaButti K."/>
            <person name="Salamov A."/>
            <person name="Andreopoulos B."/>
            <person name="Baker S."/>
            <person name="Barry K."/>
            <person name="Bills G."/>
            <person name="Bluhm B."/>
            <person name="Cannon C."/>
            <person name="Castanera R."/>
            <person name="Culley D."/>
            <person name="Daum C."/>
            <person name="Ezra D."/>
            <person name="Gonzalez J."/>
            <person name="Henrissat B."/>
            <person name="Kuo A."/>
            <person name="Liang C."/>
            <person name="Lipzen A."/>
            <person name="Lutzoni F."/>
            <person name="Magnuson J."/>
            <person name="Mondo S."/>
            <person name="Nolan M."/>
            <person name="Ohm R."/>
            <person name="Pangilinan J."/>
            <person name="Park H.-J."/>
            <person name="Ramirez L."/>
            <person name="Alfaro M."/>
            <person name="Sun H."/>
            <person name="Tritt A."/>
            <person name="Yoshinaga Y."/>
            <person name="Zwiers L.-H."/>
            <person name="Turgeon B."/>
            <person name="Goodwin S."/>
            <person name="Spatafora J."/>
            <person name="Crous P."/>
            <person name="Grigoriev I."/>
        </authorList>
    </citation>
    <scope>NUCLEOTIDE SEQUENCE [LARGE SCALE GENOMIC DNA]</scope>
    <source>
        <strain evidence="11">CBS 304.66</strain>
    </source>
</reference>
<keyword evidence="6" id="KW-0539">Nucleus</keyword>
<dbReference type="InterPro" id="IPR013087">
    <property type="entry name" value="Znf_C2H2_type"/>
</dbReference>
<keyword evidence="5" id="KW-0862">Zinc</keyword>
<dbReference type="CDD" id="cd12148">
    <property type="entry name" value="fungal_TF_MHR"/>
    <property type="match status" value="1"/>
</dbReference>
<dbReference type="InterPro" id="IPR051059">
    <property type="entry name" value="VerF-like"/>
</dbReference>